<evidence type="ECO:0000256" key="1">
    <source>
        <dbReference type="SAM" id="MobiDB-lite"/>
    </source>
</evidence>
<sequence length="87" mass="9403">MGYSNVKEMWYTVGGGSVLEGRLELLSDDQRACDIVNIVTLNGQAKAEDYLALERENEGVVQVDVHGVSEGDAEGDTKVENVGQSED</sequence>
<keyword evidence="3" id="KW-1185">Reference proteome</keyword>
<dbReference type="EMBL" id="CP039349">
    <property type="protein sequence ID" value="QCD94886.1"/>
    <property type="molecule type" value="Genomic_DNA"/>
</dbReference>
<evidence type="ECO:0000313" key="2">
    <source>
        <dbReference type="EMBL" id="QCD94886.1"/>
    </source>
</evidence>
<dbReference type="AlphaFoldDB" id="A0A4D6M3W7"/>
<organism evidence="2 3">
    <name type="scientific">Vigna unguiculata</name>
    <name type="common">Cowpea</name>
    <dbReference type="NCBI Taxonomy" id="3917"/>
    <lineage>
        <taxon>Eukaryota</taxon>
        <taxon>Viridiplantae</taxon>
        <taxon>Streptophyta</taxon>
        <taxon>Embryophyta</taxon>
        <taxon>Tracheophyta</taxon>
        <taxon>Spermatophyta</taxon>
        <taxon>Magnoliopsida</taxon>
        <taxon>eudicotyledons</taxon>
        <taxon>Gunneridae</taxon>
        <taxon>Pentapetalae</taxon>
        <taxon>rosids</taxon>
        <taxon>fabids</taxon>
        <taxon>Fabales</taxon>
        <taxon>Fabaceae</taxon>
        <taxon>Papilionoideae</taxon>
        <taxon>50 kb inversion clade</taxon>
        <taxon>NPAAA clade</taxon>
        <taxon>indigoferoid/millettioid clade</taxon>
        <taxon>Phaseoleae</taxon>
        <taxon>Vigna</taxon>
    </lineage>
</organism>
<evidence type="ECO:0000313" key="3">
    <source>
        <dbReference type="Proteomes" id="UP000501690"/>
    </source>
</evidence>
<gene>
    <name evidence="2" type="ORF">DEO72_LG5g2975</name>
</gene>
<feature type="region of interest" description="Disordered" evidence="1">
    <location>
        <begin position="68"/>
        <end position="87"/>
    </location>
</feature>
<name>A0A4D6M3W7_VIGUN</name>
<accession>A0A4D6M3W7</accession>
<reference evidence="2 3" key="1">
    <citation type="submission" date="2019-04" db="EMBL/GenBank/DDBJ databases">
        <title>An improved genome assembly and genetic linkage map for asparagus bean, Vigna unguiculata ssp. sesquipedialis.</title>
        <authorList>
            <person name="Xia Q."/>
            <person name="Zhang R."/>
            <person name="Dong Y."/>
        </authorList>
    </citation>
    <scope>NUCLEOTIDE SEQUENCE [LARGE SCALE GENOMIC DNA]</scope>
    <source>
        <tissue evidence="2">Leaf</tissue>
    </source>
</reference>
<protein>
    <submittedName>
        <fullName evidence="2">Uncharacterized protein</fullName>
    </submittedName>
</protein>
<dbReference type="Proteomes" id="UP000501690">
    <property type="component" value="Linkage Group LG5"/>
</dbReference>
<proteinExistence type="predicted"/>